<evidence type="ECO:0000256" key="2">
    <source>
        <dbReference type="ARBA" id="ARBA00009865"/>
    </source>
</evidence>
<dbReference type="GO" id="GO:0004553">
    <property type="term" value="F:hydrolase activity, hydrolyzing O-glycosyl compounds"/>
    <property type="evidence" value="ECO:0007669"/>
    <property type="project" value="InterPro"/>
</dbReference>
<dbReference type="Proteomes" id="UP000269721">
    <property type="component" value="Unassembled WGS sequence"/>
</dbReference>
<evidence type="ECO:0000256" key="4">
    <source>
        <dbReference type="ARBA" id="ARBA00023295"/>
    </source>
</evidence>
<sequence>ATHIHDPALIKFKGKYYLFATHNNISISTAPSLKGPWARIGEVLKGGSIISNTGSVDPWAPDVHEVGGTFYLYYAVSTFGTRKSSIGVATSKSLAPGTWTDHGAVVTSGVTTNNPALRDTNAIDPNLFYDPTTRTATLQLGSFWSDIWQIPMETNLMSAAKTGVHLALDPVSPSPVEAAFLHRAANGWYYLYVSHGICCGYGTPPLPSPGKEY</sequence>
<evidence type="ECO:0000256" key="6">
    <source>
        <dbReference type="PIRSR" id="PIRSR606710-1"/>
    </source>
</evidence>
<dbReference type="GO" id="GO:0005975">
    <property type="term" value="P:carbohydrate metabolic process"/>
    <property type="evidence" value="ECO:0007669"/>
    <property type="project" value="InterPro"/>
</dbReference>
<comment type="similarity">
    <text evidence="2">Belongs to the glycosyl hydrolase 43 family.</text>
</comment>
<dbReference type="PANTHER" id="PTHR43301">
    <property type="entry name" value="ARABINAN ENDO-1,5-ALPHA-L-ARABINOSIDASE"/>
    <property type="match status" value="1"/>
</dbReference>
<reference evidence="9" key="1">
    <citation type="journal article" date="2018" name="Nat. Microbiol.">
        <title>Leveraging single-cell genomics to expand the fungal tree of life.</title>
        <authorList>
            <person name="Ahrendt S.R."/>
            <person name="Quandt C.A."/>
            <person name="Ciobanu D."/>
            <person name="Clum A."/>
            <person name="Salamov A."/>
            <person name="Andreopoulos B."/>
            <person name="Cheng J.F."/>
            <person name="Woyke T."/>
            <person name="Pelin A."/>
            <person name="Henrissat B."/>
            <person name="Reynolds N.K."/>
            <person name="Benny G.L."/>
            <person name="Smith M.E."/>
            <person name="James T.Y."/>
            <person name="Grigoriev I.V."/>
        </authorList>
    </citation>
    <scope>NUCLEOTIDE SEQUENCE [LARGE SCALE GENOMIC DNA]</scope>
</reference>
<keyword evidence="3 8" id="KW-0378">Hydrolase</keyword>
<name>A0A4P9WFE9_9FUNG</name>
<dbReference type="InterPro" id="IPR023296">
    <property type="entry name" value="Glyco_hydro_beta-prop_sf"/>
</dbReference>
<accession>A0A4P9WFE9</accession>
<dbReference type="SUPFAM" id="SSF75005">
    <property type="entry name" value="Arabinanase/levansucrase/invertase"/>
    <property type="match status" value="1"/>
</dbReference>
<comment type="pathway">
    <text evidence="1">Glycan metabolism; L-arabinan degradation.</text>
</comment>
<evidence type="ECO:0000256" key="5">
    <source>
        <dbReference type="ARBA" id="ARBA00042202"/>
    </source>
</evidence>
<dbReference type="InterPro" id="IPR006710">
    <property type="entry name" value="Glyco_hydro_43"/>
</dbReference>
<organism evidence="8 9">
    <name type="scientific">Blyttiomyces helicus</name>
    <dbReference type="NCBI Taxonomy" id="388810"/>
    <lineage>
        <taxon>Eukaryota</taxon>
        <taxon>Fungi</taxon>
        <taxon>Fungi incertae sedis</taxon>
        <taxon>Chytridiomycota</taxon>
        <taxon>Chytridiomycota incertae sedis</taxon>
        <taxon>Chytridiomycetes</taxon>
        <taxon>Chytridiomycetes incertae sedis</taxon>
        <taxon>Blyttiomyces</taxon>
    </lineage>
</organism>
<feature type="site" description="Important for catalytic activity, responsible for pKa modulation of the active site Glu and correct orientation of both the proton donor and substrate" evidence="7">
    <location>
        <position position="124"/>
    </location>
</feature>
<feature type="non-terminal residue" evidence="8">
    <location>
        <position position="213"/>
    </location>
</feature>
<gene>
    <name evidence="8" type="ORF">BDK51DRAFT_8946</name>
</gene>
<keyword evidence="4" id="KW-0326">Glycosidase</keyword>
<dbReference type="Pfam" id="PF04616">
    <property type="entry name" value="Glyco_hydro_43"/>
    <property type="match status" value="1"/>
</dbReference>
<evidence type="ECO:0000313" key="9">
    <source>
        <dbReference type="Proteomes" id="UP000269721"/>
    </source>
</evidence>
<evidence type="ECO:0000313" key="8">
    <source>
        <dbReference type="EMBL" id="RKO89750.1"/>
    </source>
</evidence>
<protein>
    <recommendedName>
        <fullName evidence="5">Endo-1,5-alpha-L-arabinanase A</fullName>
    </recommendedName>
</protein>
<dbReference type="Gene3D" id="2.115.10.20">
    <property type="entry name" value="Glycosyl hydrolase domain, family 43"/>
    <property type="match status" value="1"/>
</dbReference>
<keyword evidence="9" id="KW-1185">Reference proteome</keyword>
<dbReference type="PANTHER" id="PTHR43301:SF3">
    <property type="entry name" value="ARABINAN ENDO-1,5-ALPHA-L-ARABINOSIDASE A-RELATED"/>
    <property type="match status" value="1"/>
</dbReference>
<evidence type="ECO:0000256" key="7">
    <source>
        <dbReference type="PIRSR" id="PIRSR606710-2"/>
    </source>
</evidence>
<evidence type="ECO:0000256" key="3">
    <source>
        <dbReference type="ARBA" id="ARBA00022801"/>
    </source>
</evidence>
<dbReference type="AlphaFoldDB" id="A0A4P9WFE9"/>
<proteinExistence type="inferred from homology"/>
<dbReference type="EMBL" id="KZ995907">
    <property type="protein sequence ID" value="RKO89750.1"/>
    <property type="molecule type" value="Genomic_DNA"/>
</dbReference>
<feature type="active site" description="Proton donor" evidence="6">
    <location>
        <position position="177"/>
    </location>
</feature>
<evidence type="ECO:0000256" key="1">
    <source>
        <dbReference type="ARBA" id="ARBA00004834"/>
    </source>
</evidence>
<feature type="non-terminal residue" evidence="8">
    <location>
        <position position="1"/>
    </location>
</feature>
<dbReference type="OrthoDB" id="195678at2759"/>
<feature type="active site" description="Proton acceptor" evidence="6">
    <location>
        <position position="6"/>
    </location>
</feature>
<dbReference type="InterPro" id="IPR050727">
    <property type="entry name" value="GH43_arabinanases"/>
</dbReference>